<comment type="caution">
    <text evidence="1">The sequence shown here is derived from an EMBL/GenBank/DDBJ whole genome shotgun (WGS) entry which is preliminary data.</text>
</comment>
<gene>
    <name evidence="1" type="ORF">GPM918_LOCUS14382</name>
    <name evidence="2" type="ORF">SRO942_LOCUS14382</name>
</gene>
<proteinExistence type="predicted"/>
<dbReference type="Proteomes" id="UP000681722">
    <property type="component" value="Unassembled WGS sequence"/>
</dbReference>
<keyword evidence="3" id="KW-1185">Reference proteome</keyword>
<accession>A0A814HUC7</accession>
<sequence>MNTPKLKSELDNRW</sequence>
<feature type="non-terminal residue" evidence="1">
    <location>
        <position position="14"/>
    </location>
</feature>
<dbReference type="Proteomes" id="UP000663829">
    <property type="component" value="Unassembled WGS sequence"/>
</dbReference>
<protein>
    <submittedName>
        <fullName evidence="1">Uncharacterized protein</fullName>
    </submittedName>
</protein>
<evidence type="ECO:0000313" key="2">
    <source>
        <dbReference type="EMBL" id="CAF3784734.1"/>
    </source>
</evidence>
<dbReference type="EMBL" id="CAJOBC010003457">
    <property type="protein sequence ID" value="CAF3784734.1"/>
    <property type="molecule type" value="Genomic_DNA"/>
</dbReference>
<evidence type="ECO:0000313" key="1">
    <source>
        <dbReference type="EMBL" id="CAF1013324.1"/>
    </source>
</evidence>
<name>A0A814HUC7_9BILA</name>
<evidence type="ECO:0000313" key="3">
    <source>
        <dbReference type="Proteomes" id="UP000663829"/>
    </source>
</evidence>
<dbReference type="EMBL" id="CAJNOQ010003457">
    <property type="protein sequence ID" value="CAF1013324.1"/>
    <property type="molecule type" value="Genomic_DNA"/>
</dbReference>
<organism evidence="1 3">
    <name type="scientific">Didymodactylos carnosus</name>
    <dbReference type="NCBI Taxonomy" id="1234261"/>
    <lineage>
        <taxon>Eukaryota</taxon>
        <taxon>Metazoa</taxon>
        <taxon>Spiralia</taxon>
        <taxon>Gnathifera</taxon>
        <taxon>Rotifera</taxon>
        <taxon>Eurotatoria</taxon>
        <taxon>Bdelloidea</taxon>
        <taxon>Philodinida</taxon>
        <taxon>Philodinidae</taxon>
        <taxon>Didymodactylos</taxon>
    </lineage>
</organism>
<reference evidence="1" key="1">
    <citation type="submission" date="2021-02" db="EMBL/GenBank/DDBJ databases">
        <authorList>
            <person name="Nowell W R."/>
        </authorList>
    </citation>
    <scope>NUCLEOTIDE SEQUENCE</scope>
</reference>